<gene>
    <name evidence="1" type="ORF">KK060_20570</name>
</gene>
<comment type="caution">
    <text evidence="1">The sequence shown here is derived from an EMBL/GenBank/DDBJ whole genome shotgun (WGS) entry which is preliminary data.</text>
</comment>
<dbReference type="EMBL" id="JAHESD010000064">
    <property type="protein sequence ID" value="MBT1705697.1"/>
    <property type="molecule type" value="Genomic_DNA"/>
</dbReference>
<evidence type="ECO:0000313" key="2">
    <source>
        <dbReference type="Proteomes" id="UP000772618"/>
    </source>
</evidence>
<organism evidence="1 2">
    <name type="scientific">Chryseosolibacter indicus</name>
    <dbReference type="NCBI Taxonomy" id="2782351"/>
    <lineage>
        <taxon>Bacteria</taxon>
        <taxon>Pseudomonadati</taxon>
        <taxon>Bacteroidota</taxon>
        <taxon>Cytophagia</taxon>
        <taxon>Cytophagales</taxon>
        <taxon>Chryseotaleaceae</taxon>
        <taxon>Chryseosolibacter</taxon>
    </lineage>
</organism>
<evidence type="ECO:0008006" key="3">
    <source>
        <dbReference type="Google" id="ProtNLM"/>
    </source>
</evidence>
<name>A0ABS5VXW9_9BACT</name>
<keyword evidence="2" id="KW-1185">Reference proteome</keyword>
<evidence type="ECO:0000313" key="1">
    <source>
        <dbReference type="EMBL" id="MBT1705697.1"/>
    </source>
</evidence>
<dbReference type="RefSeq" id="WP_254155728.1">
    <property type="nucleotide sequence ID" value="NZ_JAHESD010000064.1"/>
</dbReference>
<reference evidence="1 2" key="1">
    <citation type="submission" date="2021-05" db="EMBL/GenBank/DDBJ databases">
        <title>A Polyphasic approach of four new species of the genus Ohtaekwangia: Ohtaekwangia histidinii sp. nov., Ohtaekwangia cretensis sp. nov., Ohtaekwangia indiensis sp. nov., Ohtaekwangia reichenbachii sp. nov. from diverse environment.</title>
        <authorList>
            <person name="Octaviana S."/>
        </authorList>
    </citation>
    <scope>NUCLEOTIDE SEQUENCE [LARGE SCALE GENOMIC DNA]</scope>
    <source>
        <strain evidence="1 2">PWU20</strain>
    </source>
</reference>
<sequence>MTVKQRMIPTLKKVVLTASAVFALMQCSEEEILPEVKAPAAEQTSLTEANAETTISSLTITGLFTNLSAAKNCNCDYTVPADKEVIDGQELGIKPGNTICLSAKTKYGNLEFINMEGTEEKPIEIVNLGLTSPLREESLTANYDAAF</sequence>
<accession>A0ABS5VXW9</accession>
<dbReference type="Proteomes" id="UP000772618">
    <property type="component" value="Unassembled WGS sequence"/>
</dbReference>
<proteinExistence type="predicted"/>
<protein>
    <recommendedName>
        <fullName evidence="3">Lipoprotein</fullName>
    </recommendedName>
</protein>